<name>A0A0P9CA98_9BACL</name>
<evidence type="ECO:0000313" key="3">
    <source>
        <dbReference type="Proteomes" id="UP000050482"/>
    </source>
</evidence>
<dbReference type="Proteomes" id="UP000050482">
    <property type="component" value="Unassembled WGS sequence"/>
</dbReference>
<dbReference type="AlphaFoldDB" id="A0A0P9CA98"/>
<evidence type="ECO:0000313" key="2">
    <source>
        <dbReference type="EMBL" id="KPV42329.1"/>
    </source>
</evidence>
<keyword evidence="1" id="KW-1133">Transmembrane helix</keyword>
<dbReference type="PATRIC" id="fig|471514.4.peg.4676"/>
<gene>
    <name evidence="2" type="ORF">AN477_18730</name>
</gene>
<dbReference type="OrthoDB" id="2958608at2"/>
<evidence type="ECO:0008006" key="4">
    <source>
        <dbReference type="Google" id="ProtNLM"/>
    </source>
</evidence>
<sequence>MMESVPDFFVIVTLETIVFEIMIQTRQQISLIGSGQFISGTLIPALTLAMLPTMYMSRAVRVTVEEQFGQLYLVTARAKGLTHRQV</sequence>
<evidence type="ECO:0000256" key="1">
    <source>
        <dbReference type="SAM" id="Phobius"/>
    </source>
</evidence>
<protein>
    <recommendedName>
        <fullName evidence="4">ABC transmembrane type-1 domain-containing protein</fullName>
    </recommendedName>
</protein>
<reference evidence="2 3" key="1">
    <citation type="submission" date="2015-09" db="EMBL/GenBank/DDBJ databases">
        <title>Draft genome sequence of Alicyclobacillus ferrooxydans DSM 22381.</title>
        <authorList>
            <person name="Hemp J."/>
        </authorList>
    </citation>
    <scope>NUCLEOTIDE SEQUENCE [LARGE SCALE GENOMIC DNA]</scope>
    <source>
        <strain evidence="2 3">TC-34</strain>
    </source>
</reference>
<organism evidence="2 3">
    <name type="scientific">Alicyclobacillus ferrooxydans</name>
    <dbReference type="NCBI Taxonomy" id="471514"/>
    <lineage>
        <taxon>Bacteria</taxon>
        <taxon>Bacillati</taxon>
        <taxon>Bacillota</taxon>
        <taxon>Bacilli</taxon>
        <taxon>Bacillales</taxon>
        <taxon>Alicyclobacillaceae</taxon>
        <taxon>Alicyclobacillus</taxon>
    </lineage>
</organism>
<feature type="transmembrane region" description="Helical" evidence="1">
    <location>
        <begin position="29"/>
        <end position="51"/>
    </location>
</feature>
<dbReference type="EMBL" id="LJCO01000079">
    <property type="protein sequence ID" value="KPV42329.1"/>
    <property type="molecule type" value="Genomic_DNA"/>
</dbReference>
<comment type="caution">
    <text evidence="2">The sequence shown here is derived from an EMBL/GenBank/DDBJ whole genome shotgun (WGS) entry which is preliminary data.</text>
</comment>
<accession>A0A0P9CA98</accession>
<keyword evidence="1" id="KW-0472">Membrane</keyword>
<dbReference type="RefSeq" id="WP_054970700.1">
    <property type="nucleotide sequence ID" value="NZ_LJCO01000079.1"/>
</dbReference>
<proteinExistence type="predicted"/>
<keyword evidence="1" id="KW-0812">Transmembrane</keyword>
<keyword evidence="3" id="KW-1185">Reference proteome</keyword>